<dbReference type="AlphaFoldDB" id="E3GPQ0"/>
<gene>
    <name evidence="1" type="ordered locus">ELI_3673</name>
</gene>
<dbReference type="KEGG" id="elm:ELI_3673"/>
<name>E3GPQ0_9FIRM</name>
<dbReference type="EMBL" id="CP002273">
    <property type="protein sequence ID" value="ADO38629.1"/>
    <property type="molecule type" value="Genomic_DNA"/>
</dbReference>
<dbReference type="Proteomes" id="UP000006873">
    <property type="component" value="Chromosome"/>
</dbReference>
<reference evidence="1 2" key="2">
    <citation type="journal article" date="2011" name="J. Bacteriol.">
        <title>Complete genome sequence of a carbon monoxide-utilizing acetogen, Eubacterium limosum KIST612.</title>
        <authorList>
            <person name="Roh H."/>
            <person name="Ko H.J."/>
            <person name="Kim D."/>
            <person name="Choi D.G."/>
            <person name="Park S."/>
            <person name="Kim S."/>
            <person name="Chang I.S."/>
            <person name="Choi I.G."/>
        </authorList>
    </citation>
    <scope>NUCLEOTIDE SEQUENCE [LARGE SCALE GENOMIC DNA]</scope>
    <source>
        <strain evidence="1 2">KIST612</strain>
    </source>
</reference>
<evidence type="ECO:0000313" key="1">
    <source>
        <dbReference type="EMBL" id="ADO38629.1"/>
    </source>
</evidence>
<keyword evidence="2" id="KW-1185">Reference proteome</keyword>
<accession>E3GPQ0</accession>
<protein>
    <submittedName>
        <fullName evidence="1">Uncharacterized protein</fullName>
    </submittedName>
</protein>
<evidence type="ECO:0000313" key="2">
    <source>
        <dbReference type="Proteomes" id="UP000006873"/>
    </source>
</evidence>
<proteinExistence type="predicted"/>
<reference key="1">
    <citation type="submission" date="2010-09" db="EMBL/GenBank/DDBJ databases">
        <authorList>
            <person name="Roh H."/>
            <person name="Ko H.-J."/>
            <person name="Kim D."/>
            <person name="Choi D.G."/>
            <person name="Park S."/>
            <person name="Kim S."/>
            <person name="Kim K.H."/>
            <person name="Chang I.S."/>
            <person name="Choi I.-G."/>
        </authorList>
    </citation>
    <scope>NUCLEOTIDE SEQUENCE</scope>
    <source>
        <strain>KIST612</strain>
    </source>
</reference>
<organism evidence="1 2">
    <name type="scientific">Eubacterium callanderi</name>
    <dbReference type="NCBI Taxonomy" id="53442"/>
    <lineage>
        <taxon>Bacteria</taxon>
        <taxon>Bacillati</taxon>
        <taxon>Bacillota</taxon>
        <taxon>Clostridia</taxon>
        <taxon>Eubacteriales</taxon>
        <taxon>Eubacteriaceae</taxon>
        <taxon>Eubacterium</taxon>
    </lineage>
</organism>
<dbReference type="HOGENOM" id="CLU_3309929_0_0_9"/>
<sequence>MQRYPKAVASMAHSFLKEEERVGRFFILKICQNSLFLSF</sequence>